<evidence type="ECO:0000259" key="1">
    <source>
        <dbReference type="SMART" id="SM00530"/>
    </source>
</evidence>
<accession>A0A433XI12</accession>
<dbReference type="OrthoDB" id="5346389at2"/>
<proteinExistence type="predicted"/>
<dbReference type="CDD" id="cd00093">
    <property type="entry name" value="HTH_XRE"/>
    <property type="match status" value="1"/>
</dbReference>
<dbReference type="InterPro" id="IPR001387">
    <property type="entry name" value="Cro/C1-type_HTH"/>
</dbReference>
<name>A0A433XI12_9BACL</name>
<sequence length="158" mass="18435">MLFAMEEEKRRKELGDFLRKRRTRLKPEEFGIEPMPHRRAEGLRREEVADMAGVSNIWYTWLEQGRDNNPSAQVLGSLGKALRLNRHELLYMYALCGHRPTDELQKDFRVASSLRILLEKLEPYPALITGPRWMHSPGMMLSAKKSERFLAIIGWLSV</sequence>
<keyword evidence="3" id="KW-1185">Reference proteome</keyword>
<comment type="caution">
    <text evidence="2">The sequence shown here is derived from an EMBL/GenBank/DDBJ whole genome shotgun (WGS) entry which is preliminary data.</text>
</comment>
<dbReference type="Pfam" id="PF13560">
    <property type="entry name" value="HTH_31"/>
    <property type="match status" value="1"/>
</dbReference>
<dbReference type="PANTHER" id="PTHR35010">
    <property type="entry name" value="BLL4672 PROTEIN-RELATED"/>
    <property type="match status" value="1"/>
</dbReference>
<evidence type="ECO:0000313" key="2">
    <source>
        <dbReference type="EMBL" id="RUT33709.1"/>
    </source>
</evidence>
<dbReference type="Gene3D" id="1.10.260.40">
    <property type="entry name" value="lambda repressor-like DNA-binding domains"/>
    <property type="match status" value="1"/>
</dbReference>
<organism evidence="2 3">
    <name type="scientific">Paenibacillus zeisoli</name>
    <dbReference type="NCBI Taxonomy" id="2496267"/>
    <lineage>
        <taxon>Bacteria</taxon>
        <taxon>Bacillati</taxon>
        <taxon>Bacillota</taxon>
        <taxon>Bacilli</taxon>
        <taxon>Bacillales</taxon>
        <taxon>Paenibacillaceae</taxon>
        <taxon>Paenibacillus</taxon>
    </lineage>
</organism>
<dbReference type="Proteomes" id="UP000272464">
    <property type="component" value="Unassembled WGS sequence"/>
</dbReference>
<dbReference type="SUPFAM" id="SSF47413">
    <property type="entry name" value="lambda repressor-like DNA-binding domains"/>
    <property type="match status" value="1"/>
</dbReference>
<reference evidence="2 3" key="1">
    <citation type="submission" date="2018-12" db="EMBL/GenBank/DDBJ databases">
        <authorList>
            <person name="Sun L."/>
            <person name="Chen Z."/>
        </authorList>
    </citation>
    <scope>NUCLEOTIDE SEQUENCE [LARGE SCALE GENOMIC DNA]</scope>
    <source>
        <strain evidence="2 3">3-5-3</strain>
    </source>
</reference>
<dbReference type="SMART" id="SM00530">
    <property type="entry name" value="HTH_XRE"/>
    <property type="match status" value="1"/>
</dbReference>
<protein>
    <submittedName>
        <fullName evidence="2">XRE family transcriptional regulator</fullName>
    </submittedName>
</protein>
<gene>
    <name evidence="2" type="ORF">EJP77_08735</name>
</gene>
<evidence type="ECO:0000313" key="3">
    <source>
        <dbReference type="Proteomes" id="UP000272464"/>
    </source>
</evidence>
<dbReference type="GO" id="GO:0003677">
    <property type="term" value="F:DNA binding"/>
    <property type="evidence" value="ECO:0007669"/>
    <property type="project" value="InterPro"/>
</dbReference>
<dbReference type="EMBL" id="RZNX01000002">
    <property type="protein sequence ID" value="RUT33709.1"/>
    <property type="molecule type" value="Genomic_DNA"/>
</dbReference>
<dbReference type="InterPro" id="IPR010982">
    <property type="entry name" value="Lambda_DNA-bd_dom_sf"/>
</dbReference>
<feature type="domain" description="HTH cro/C1-type" evidence="1">
    <location>
        <begin position="17"/>
        <end position="89"/>
    </location>
</feature>
<dbReference type="AlphaFoldDB" id="A0A433XI12"/>